<dbReference type="Proteomes" id="UP000694395">
    <property type="component" value="Chromosome 1"/>
</dbReference>
<name>A0A8C7LTF4_ONCMY</name>
<sequence length="181" mass="20038">LNFRSTHGHNNDFFKRVVLHSRPDPPTVDIRAFPKDPVFSVLEDANQGIGGHQTMKYLQICRYLEMNKRLQEVRGELVQQREELRTVGEQLGISVAKVKGRALEPVCEASHLRAGRVPYLRAWGAPYLRAEGAPYLRAWGAPNLRAWGAPYSRAEGAITSGLGEHLTSGLGEHLNSGLGST</sequence>
<keyword evidence="4" id="KW-1185">Reference proteome</keyword>
<dbReference type="InterPro" id="IPR028227">
    <property type="entry name" value="UPF0449"/>
</dbReference>
<keyword evidence="2" id="KW-0175">Coiled coil</keyword>
<comment type="similarity">
    <text evidence="1">Belongs to the UPF0449 family.</text>
</comment>
<reference evidence="3" key="3">
    <citation type="submission" date="2025-09" db="UniProtKB">
        <authorList>
            <consortium name="Ensembl"/>
        </authorList>
    </citation>
    <scope>IDENTIFICATION</scope>
</reference>
<reference evidence="3" key="1">
    <citation type="submission" date="2020-07" db="EMBL/GenBank/DDBJ databases">
        <title>A long reads based de novo assembly of the rainbow trout Arlee double haploid line genome.</title>
        <authorList>
            <person name="Gao G."/>
            <person name="Palti Y."/>
        </authorList>
    </citation>
    <scope>NUCLEOTIDE SEQUENCE [LARGE SCALE GENOMIC DNA]</scope>
</reference>
<feature type="coiled-coil region" evidence="2">
    <location>
        <begin position="63"/>
        <end position="90"/>
    </location>
</feature>
<evidence type="ECO:0000313" key="3">
    <source>
        <dbReference type="Ensembl" id="ENSOMYP00000000015.1"/>
    </source>
</evidence>
<dbReference type="Ensembl" id="ENSOMYT00000000041.2">
    <property type="protein sequence ID" value="ENSOMYP00000000015.1"/>
    <property type="gene ID" value="ENSOMYG00000000039.2"/>
</dbReference>
<evidence type="ECO:0000256" key="1">
    <source>
        <dbReference type="ARBA" id="ARBA00006137"/>
    </source>
</evidence>
<dbReference type="PANTHER" id="PTHR34766:SF1">
    <property type="entry name" value="UPF0449 PROTEIN C19ORF25"/>
    <property type="match status" value="1"/>
</dbReference>
<accession>A0A8C7LTF4</accession>
<evidence type="ECO:0000256" key="2">
    <source>
        <dbReference type="SAM" id="Coils"/>
    </source>
</evidence>
<evidence type="ECO:0000313" key="4">
    <source>
        <dbReference type="Proteomes" id="UP000694395"/>
    </source>
</evidence>
<proteinExistence type="inferred from homology"/>
<dbReference type="Pfam" id="PF15136">
    <property type="entry name" value="UPF0449"/>
    <property type="match status" value="1"/>
</dbReference>
<dbReference type="PANTHER" id="PTHR34766">
    <property type="entry name" value="UPF0449 PROTEIN C19ORF25"/>
    <property type="match status" value="1"/>
</dbReference>
<organism evidence="3 4">
    <name type="scientific">Oncorhynchus mykiss</name>
    <name type="common">Rainbow trout</name>
    <name type="synonym">Salmo gairdneri</name>
    <dbReference type="NCBI Taxonomy" id="8022"/>
    <lineage>
        <taxon>Eukaryota</taxon>
        <taxon>Metazoa</taxon>
        <taxon>Chordata</taxon>
        <taxon>Craniata</taxon>
        <taxon>Vertebrata</taxon>
        <taxon>Euteleostomi</taxon>
        <taxon>Actinopterygii</taxon>
        <taxon>Neopterygii</taxon>
        <taxon>Teleostei</taxon>
        <taxon>Protacanthopterygii</taxon>
        <taxon>Salmoniformes</taxon>
        <taxon>Salmonidae</taxon>
        <taxon>Salmoninae</taxon>
        <taxon>Oncorhynchus</taxon>
    </lineage>
</organism>
<protein>
    <submittedName>
        <fullName evidence="3">Si:ch73-238c9.1</fullName>
    </submittedName>
</protein>
<dbReference type="AlphaFoldDB" id="A0A8C7LTF4"/>
<reference evidence="3" key="2">
    <citation type="submission" date="2025-08" db="UniProtKB">
        <authorList>
            <consortium name="Ensembl"/>
        </authorList>
    </citation>
    <scope>IDENTIFICATION</scope>
</reference>
<dbReference type="GeneTree" id="ENSGT00390000007991"/>